<evidence type="ECO:0000256" key="1">
    <source>
        <dbReference type="ARBA" id="ARBA00005254"/>
    </source>
</evidence>
<dbReference type="EMBL" id="BAAAQK010000001">
    <property type="protein sequence ID" value="GAA1827409.1"/>
    <property type="molecule type" value="Genomic_DNA"/>
</dbReference>
<dbReference type="PROSITE" id="PS00166">
    <property type="entry name" value="ENOYL_COA_HYDRATASE"/>
    <property type="match status" value="1"/>
</dbReference>
<dbReference type="PANTHER" id="PTHR11941">
    <property type="entry name" value="ENOYL-COA HYDRATASE-RELATED"/>
    <property type="match status" value="1"/>
</dbReference>
<dbReference type="Proteomes" id="UP001500449">
    <property type="component" value="Unassembled WGS sequence"/>
</dbReference>
<reference evidence="5 6" key="1">
    <citation type="journal article" date="2019" name="Int. J. Syst. Evol. Microbiol.">
        <title>The Global Catalogue of Microorganisms (GCM) 10K type strain sequencing project: providing services to taxonomists for standard genome sequencing and annotation.</title>
        <authorList>
            <consortium name="The Broad Institute Genomics Platform"/>
            <consortium name="The Broad Institute Genome Sequencing Center for Infectious Disease"/>
            <person name="Wu L."/>
            <person name="Ma J."/>
        </authorList>
    </citation>
    <scope>NUCLEOTIDE SEQUENCE [LARGE SCALE GENOMIC DNA]</scope>
    <source>
        <strain evidence="5 6">JCM 16009</strain>
    </source>
</reference>
<dbReference type="PANTHER" id="PTHR11941:SF169">
    <property type="entry name" value="(7AS)-7A-METHYL-1,5-DIOXO-2,3,5,6,7,7A-HEXAHYDRO-1H-INDENE-CARBOXYL-COA HYDROLASE"/>
    <property type="match status" value="1"/>
</dbReference>
<dbReference type="InterPro" id="IPR029045">
    <property type="entry name" value="ClpP/crotonase-like_dom_sf"/>
</dbReference>
<keyword evidence="2" id="KW-0443">Lipid metabolism</keyword>
<evidence type="ECO:0000256" key="2">
    <source>
        <dbReference type="ARBA" id="ARBA00023098"/>
    </source>
</evidence>
<comment type="caution">
    <text evidence="5">The sequence shown here is derived from an EMBL/GenBank/DDBJ whole genome shotgun (WGS) entry which is preliminary data.</text>
</comment>
<dbReference type="InterPro" id="IPR001753">
    <property type="entry name" value="Enoyl-CoA_hydra/iso"/>
</dbReference>
<dbReference type="RefSeq" id="WP_344411509.1">
    <property type="nucleotide sequence ID" value="NZ_BAAAQK010000001.1"/>
</dbReference>
<proteinExistence type="inferred from homology"/>
<dbReference type="Gene3D" id="3.90.226.10">
    <property type="entry name" value="2-enoyl-CoA Hydratase, Chain A, domain 1"/>
    <property type="match status" value="1"/>
</dbReference>
<name>A0ABN2MIW8_9PSEU</name>
<dbReference type="SUPFAM" id="SSF52096">
    <property type="entry name" value="ClpP/crotonase"/>
    <property type="match status" value="1"/>
</dbReference>
<keyword evidence="3" id="KW-0456">Lyase</keyword>
<dbReference type="CDD" id="cd06558">
    <property type="entry name" value="crotonase-like"/>
    <property type="match status" value="1"/>
</dbReference>
<sequence length="264" mass="27284">MSTWPRQAAPSDGTEHRLAVERRGRVLLMRMERTDKRNAIDAAMTAALDAALNLLDDSPELRCGVLSGGPDVFCAGTDLGTGPGEPTARGGPYGLAARRRSTPLIAAVEGVAYGGGFEIALSCDVVVASRSARFGLPEVTHGVVANCGALFRADRSLPLTVARQLLLTGLPLPAPRAYELGLVGELVADGGAEAAALAMAEVVSANSPVAVTATLEALQGVVADAEARGWELTRAADAAIAGSEDRAEGIASFLEKRSPQWTGR</sequence>
<evidence type="ECO:0000313" key="6">
    <source>
        <dbReference type="Proteomes" id="UP001500449"/>
    </source>
</evidence>
<dbReference type="Gene3D" id="1.10.12.10">
    <property type="entry name" value="Lyase 2-enoyl-coa Hydratase, Chain A, domain 2"/>
    <property type="match status" value="1"/>
</dbReference>
<dbReference type="InterPro" id="IPR014748">
    <property type="entry name" value="Enoyl-CoA_hydra_C"/>
</dbReference>
<organism evidence="5 6">
    <name type="scientific">Pseudonocardia ailaonensis</name>
    <dbReference type="NCBI Taxonomy" id="367279"/>
    <lineage>
        <taxon>Bacteria</taxon>
        <taxon>Bacillati</taxon>
        <taxon>Actinomycetota</taxon>
        <taxon>Actinomycetes</taxon>
        <taxon>Pseudonocardiales</taxon>
        <taxon>Pseudonocardiaceae</taxon>
        <taxon>Pseudonocardia</taxon>
    </lineage>
</organism>
<keyword evidence="6" id="KW-1185">Reference proteome</keyword>
<evidence type="ECO:0000256" key="3">
    <source>
        <dbReference type="ARBA" id="ARBA00023239"/>
    </source>
</evidence>
<evidence type="ECO:0000313" key="5">
    <source>
        <dbReference type="EMBL" id="GAA1827409.1"/>
    </source>
</evidence>
<dbReference type="Pfam" id="PF00378">
    <property type="entry name" value="ECH_1"/>
    <property type="match status" value="1"/>
</dbReference>
<evidence type="ECO:0000256" key="4">
    <source>
        <dbReference type="RuleBase" id="RU003707"/>
    </source>
</evidence>
<dbReference type="InterPro" id="IPR018376">
    <property type="entry name" value="Enoyl-CoA_hyd/isom_CS"/>
</dbReference>
<gene>
    <name evidence="5" type="ORF">GCM10009836_01360</name>
</gene>
<protein>
    <submittedName>
        <fullName evidence="5">Crotonase/enoyl-CoA hydratase family protein</fullName>
    </submittedName>
</protein>
<comment type="similarity">
    <text evidence="1 4">Belongs to the enoyl-CoA hydratase/isomerase family.</text>
</comment>
<accession>A0ABN2MIW8</accession>